<dbReference type="GO" id="GO:0016853">
    <property type="term" value="F:isomerase activity"/>
    <property type="evidence" value="ECO:0007669"/>
    <property type="project" value="UniProtKB-KW"/>
</dbReference>
<evidence type="ECO:0000313" key="3">
    <source>
        <dbReference type="EMBL" id="PPA69124.1"/>
    </source>
</evidence>
<keyword evidence="4" id="KW-1185">Reference proteome</keyword>
<dbReference type="SUPFAM" id="SSF54506">
    <property type="entry name" value="Diaminopimelate epimerase-like"/>
    <property type="match status" value="2"/>
</dbReference>
<dbReference type="EMBL" id="PREZ01000007">
    <property type="protein sequence ID" value="PPA69124.1"/>
    <property type="molecule type" value="Genomic_DNA"/>
</dbReference>
<gene>
    <name evidence="3" type="ORF">C4B60_17595</name>
</gene>
<dbReference type="AlphaFoldDB" id="A0A2S5G872"/>
<name>A0A2S5G872_9BACL</name>
<proteinExistence type="inferred from homology"/>
<dbReference type="InterPro" id="IPR007400">
    <property type="entry name" value="PrpF-like"/>
</dbReference>
<dbReference type="Gene3D" id="3.10.310.10">
    <property type="entry name" value="Diaminopimelate Epimerase, Chain A, domain 1"/>
    <property type="match status" value="2"/>
</dbReference>
<dbReference type="Proteomes" id="UP000239047">
    <property type="component" value="Unassembled WGS sequence"/>
</dbReference>
<dbReference type="Pfam" id="PF04303">
    <property type="entry name" value="PrpF"/>
    <property type="match status" value="1"/>
</dbReference>
<comment type="similarity">
    <text evidence="1">Belongs to the PrpF family.</text>
</comment>
<dbReference type="RefSeq" id="WP_104059343.1">
    <property type="nucleotide sequence ID" value="NZ_PREZ01000007.1"/>
</dbReference>
<keyword evidence="2 3" id="KW-0413">Isomerase</keyword>
<sequence>MNKVPITLMRGGTSKGVFLQKKDLPEYDQEVKQLLLDIMGSPDPNQIDGLGGANSLTSKVAIIDESSDPLYDVEYTFAQVSLYDQMVDFKGNCGNISSAVGPYAIAKGLVPIQEPITKVRIFNTNTNKIITAEVEVENGRVKSEGNYSIPGVPGSGSPIFLSFENPEGAVTGKVLPTCKTIDVLSCSLGEVNASIVDIANPLVFVRAQDIGLRGDELPEEYSTEQLALLEELRSAAAEICGFASKTEATALSPATPKMAVVSKPLDYQDSAGQFHKKKDFDVLVRMMSMQRPHKALAITGAVCITAASKIEGTILSDMIDRNKQTILIGHPAGVMETIYQEFPLTIKVGRTARLLMEGFVYTKSDYNQSFVQSIHH</sequence>
<dbReference type="PANTHER" id="PTHR43709:SF2">
    <property type="entry name" value="DUF453 DOMAIN PROTEIN (AFU_ORTHOLOGUE AFUA_6G00360)"/>
    <property type="match status" value="1"/>
</dbReference>
<dbReference type="PANTHER" id="PTHR43709">
    <property type="entry name" value="ACONITATE ISOMERASE-RELATED"/>
    <property type="match status" value="1"/>
</dbReference>
<comment type="caution">
    <text evidence="3">The sequence shown here is derived from an EMBL/GenBank/DDBJ whole genome shotgun (WGS) entry which is preliminary data.</text>
</comment>
<evidence type="ECO:0000256" key="2">
    <source>
        <dbReference type="ARBA" id="ARBA00023235"/>
    </source>
</evidence>
<organism evidence="3 4">
    <name type="scientific">Jeotgalibacillus proteolyticus</name>
    <dbReference type="NCBI Taxonomy" id="2082395"/>
    <lineage>
        <taxon>Bacteria</taxon>
        <taxon>Bacillati</taxon>
        <taxon>Bacillota</taxon>
        <taxon>Bacilli</taxon>
        <taxon>Bacillales</taxon>
        <taxon>Caryophanaceae</taxon>
        <taxon>Jeotgalibacillus</taxon>
    </lineage>
</organism>
<protein>
    <submittedName>
        <fullName evidence="3">3-methylitaconate isomerase</fullName>
    </submittedName>
</protein>
<accession>A0A2S5G872</accession>
<dbReference type="OrthoDB" id="9779763at2"/>
<reference evidence="3 4" key="1">
    <citation type="submission" date="2018-02" db="EMBL/GenBank/DDBJ databases">
        <title>Jeotgalibacillus proteolyticum sp. nov. a protease producing bacterium isolated from ocean sediments of Laizhou Bay.</title>
        <authorList>
            <person name="Li Y."/>
        </authorList>
    </citation>
    <scope>NUCLEOTIDE SEQUENCE [LARGE SCALE GENOMIC DNA]</scope>
    <source>
        <strain evidence="3 4">22-7</strain>
    </source>
</reference>
<evidence type="ECO:0000256" key="1">
    <source>
        <dbReference type="ARBA" id="ARBA00007673"/>
    </source>
</evidence>
<evidence type="ECO:0000313" key="4">
    <source>
        <dbReference type="Proteomes" id="UP000239047"/>
    </source>
</evidence>